<keyword evidence="6" id="KW-1185">Reference proteome</keyword>
<dbReference type="Pfam" id="PF12852">
    <property type="entry name" value="Cupin_6"/>
    <property type="match status" value="1"/>
</dbReference>
<dbReference type="Gene3D" id="1.10.10.60">
    <property type="entry name" value="Homeodomain-like"/>
    <property type="match status" value="2"/>
</dbReference>
<protein>
    <submittedName>
        <fullName evidence="5">AraC-like DNA-binding protein</fullName>
    </submittedName>
</protein>
<dbReference type="InterPro" id="IPR032783">
    <property type="entry name" value="AraC_lig"/>
</dbReference>
<dbReference type="InterPro" id="IPR018062">
    <property type="entry name" value="HTH_AraC-typ_CS"/>
</dbReference>
<dbReference type="AlphaFoldDB" id="A0A4R3Z2M2"/>
<dbReference type="Pfam" id="PF12833">
    <property type="entry name" value="HTH_18"/>
    <property type="match status" value="1"/>
</dbReference>
<gene>
    <name evidence="5" type="ORF">EDC52_102631</name>
</gene>
<dbReference type="SMART" id="SM00342">
    <property type="entry name" value="HTH_ARAC"/>
    <property type="match status" value="1"/>
</dbReference>
<keyword evidence="1" id="KW-0805">Transcription regulation</keyword>
<evidence type="ECO:0000313" key="5">
    <source>
        <dbReference type="EMBL" id="TCV99285.1"/>
    </source>
</evidence>
<dbReference type="OrthoDB" id="9783876at2"/>
<dbReference type="EMBL" id="SMCR01000002">
    <property type="protein sequence ID" value="TCV99285.1"/>
    <property type="molecule type" value="Genomic_DNA"/>
</dbReference>
<feature type="domain" description="HTH araC/xylS-type" evidence="4">
    <location>
        <begin position="198"/>
        <end position="296"/>
    </location>
</feature>
<evidence type="ECO:0000256" key="1">
    <source>
        <dbReference type="ARBA" id="ARBA00023015"/>
    </source>
</evidence>
<dbReference type="Proteomes" id="UP000295719">
    <property type="component" value="Unassembled WGS sequence"/>
</dbReference>
<dbReference type="InterPro" id="IPR009057">
    <property type="entry name" value="Homeodomain-like_sf"/>
</dbReference>
<evidence type="ECO:0000256" key="2">
    <source>
        <dbReference type="ARBA" id="ARBA00023125"/>
    </source>
</evidence>
<keyword evidence="3" id="KW-0804">Transcription</keyword>
<dbReference type="RefSeq" id="WP_131864637.1">
    <property type="nucleotide sequence ID" value="NZ_SMCR01000002.1"/>
</dbReference>
<dbReference type="PANTHER" id="PTHR46796">
    <property type="entry name" value="HTH-TYPE TRANSCRIPTIONAL ACTIVATOR RHAS-RELATED"/>
    <property type="match status" value="1"/>
</dbReference>
<dbReference type="GO" id="GO:0043565">
    <property type="term" value="F:sequence-specific DNA binding"/>
    <property type="evidence" value="ECO:0007669"/>
    <property type="project" value="InterPro"/>
</dbReference>
<dbReference type="InterPro" id="IPR050204">
    <property type="entry name" value="AraC_XylS_family_regulators"/>
</dbReference>
<reference evidence="5 6" key="1">
    <citation type="submission" date="2019-03" db="EMBL/GenBank/DDBJ databases">
        <title>Genomic Encyclopedia of Type Strains, Phase IV (KMG-IV): sequencing the most valuable type-strain genomes for metagenomic binning, comparative biology and taxonomic classification.</title>
        <authorList>
            <person name="Goeker M."/>
        </authorList>
    </citation>
    <scope>NUCLEOTIDE SEQUENCE [LARGE SCALE GENOMIC DNA]</scope>
    <source>
        <strain evidence="5 6">DSM 19580</strain>
    </source>
</reference>
<comment type="caution">
    <text evidence="5">The sequence shown here is derived from an EMBL/GenBank/DDBJ whole genome shotgun (WGS) entry which is preliminary data.</text>
</comment>
<dbReference type="PANTHER" id="PTHR46796:SF7">
    <property type="entry name" value="ARAC FAMILY TRANSCRIPTIONAL REGULATOR"/>
    <property type="match status" value="1"/>
</dbReference>
<dbReference type="PROSITE" id="PS01124">
    <property type="entry name" value="HTH_ARAC_FAMILY_2"/>
    <property type="match status" value="1"/>
</dbReference>
<dbReference type="PROSITE" id="PS00041">
    <property type="entry name" value="HTH_ARAC_FAMILY_1"/>
    <property type="match status" value="1"/>
</dbReference>
<dbReference type="InterPro" id="IPR018060">
    <property type="entry name" value="HTH_AraC"/>
</dbReference>
<evidence type="ECO:0000259" key="4">
    <source>
        <dbReference type="PROSITE" id="PS01124"/>
    </source>
</evidence>
<evidence type="ECO:0000313" key="6">
    <source>
        <dbReference type="Proteomes" id="UP000295719"/>
    </source>
</evidence>
<dbReference type="GO" id="GO:0003700">
    <property type="term" value="F:DNA-binding transcription factor activity"/>
    <property type="evidence" value="ECO:0007669"/>
    <property type="project" value="InterPro"/>
</dbReference>
<keyword evidence="2 5" id="KW-0238">DNA-binding</keyword>
<proteinExistence type="predicted"/>
<evidence type="ECO:0000256" key="3">
    <source>
        <dbReference type="ARBA" id="ARBA00023163"/>
    </source>
</evidence>
<organism evidence="5 6">
    <name type="scientific">Biostraticola tofi</name>
    <dbReference type="NCBI Taxonomy" id="466109"/>
    <lineage>
        <taxon>Bacteria</taxon>
        <taxon>Pseudomonadati</taxon>
        <taxon>Pseudomonadota</taxon>
        <taxon>Gammaproteobacteria</taxon>
        <taxon>Enterobacterales</taxon>
        <taxon>Bruguierivoracaceae</taxon>
        <taxon>Biostraticola</taxon>
    </lineage>
</organism>
<sequence>MPDPLAEIITMLKLKVVLSKTVSGAGNWRVRRSELGQPFYCAILSGSCHFEIEGHALLTLHTGDFILIPAAYNFAMTSIQGPESGTTNSTPIAVSAGHFRLGNAHASSEMLAMIGHCVADSPDAGLLVSLLPEFVFVRDEKRLAMLVQLVRDEAQAQRAGKEMILERLVELLFIEAIRATGTLATPGLMRGLADSRIAQAIRLIHQDPARRWTVKELAMCCALSRSALFERFTELMGVTPMGYLMTWRMTIAMQLLGRAGVGIATVAERVGYGSASAFSVAFTRYVGMPPGKYNQHLSAGKPLPGLIQQNLAYRR</sequence>
<accession>A0A4R3Z2M2</accession>
<name>A0A4R3Z2M2_9GAMM</name>
<dbReference type="SUPFAM" id="SSF46689">
    <property type="entry name" value="Homeodomain-like"/>
    <property type="match status" value="2"/>
</dbReference>